<gene>
    <name evidence="1" type="ORF">DCAF_LOCUS12985</name>
</gene>
<evidence type="ECO:0000313" key="1">
    <source>
        <dbReference type="EMBL" id="CAK7337944.1"/>
    </source>
</evidence>
<accession>A0AAV1RRP1</accession>
<dbReference type="AlphaFoldDB" id="A0AAV1RRP1"/>
<proteinExistence type="predicted"/>
<dbReference type="EMBL" id="CAWUPB010001108">
    <property type="protein sequence ID" value="CAK7337944.1"/>
    <property type="molecule type" value="Genomic_DNA"/>
</dbReference>
<protein>
    <submittedName>
        <fullName evidence="1">Uncharacterized protein</fullName>
    </submittedName>
</protein>
<comment type="caution">
    <text evidence="1">The sequence shown here is derived from an EMBL/GenBank/DDBJ whole genome shotgun (WGS) entry which is preliminary data.</text>
</comment>
<dbReference type="Proteomes" id="UP001314170">
    <property type="component" value="Unassembled WGS sequence"/>
</dbReference>
<sequence>MSKEISALVPSSMKIKVAAPPKMKHGVLEKCSDKMFRTSPELLGRILMADAEKMEGFSLSDYEGH</sequence>
<evidence type="ECO:0000313" key="2">
    <source>
        <dbReference type="Proteomes" id="UP001314170"/>
    </source>
</evidence>
<organism evidence="1 2">
    <name type="scientific">Dovyalis caffra</name>
    <dbReference type="NCBI Taxonomy" id="77055"/>
    <lineage>
        <taxon>Eukaryota</taxon>
        <taxon>Viridiplantae</taxon>
        <taxon>Streptophyta</taxon>
        <taxon>Embryophyta</taxon>
        <taxon>Tracheophyta</taxon>
        <taxon>Spermatophyta</taxon>
        <taxon>Magnoliopsida</taxon>
        <taxon>eudicotyledons</taxon>
        <taxon>Gunneridae</taxon>
        <taxon>Pentapetalae</taxon>
        <taxon>rosids</taxon>
        <taxon>fabids</taxon>
        <taxon>Malpighiales</taxon>
        <taxon>Salicaceae</taxon>
        <taxon>Flacourtieae</taxon>
        <taxon>Dovyalis</taxon>
    </lineage>
</organism>
<reference evidence="1 2" key="1">
    <citation type="submission" date="2024-01" db="EMBL/GenBank/DDBJ databases">
        <authorList>
            <person name="Waweru B."/>
        </authorList>
    </citation>
    <scope>NUCLEOTIDE SEQUENCE [LARGE SCALE GENOMIC DNA]</scope>
</reference>
<name>A0AAV1RRP1_9ROSI</name>
<keyword evidence="2" id="KW-1185">Reference proteome</keyword>